<evidence type="ECO:0000313" key="2">
    <source>
        <dbReference type="Proteomes" id="UP001153331"/>
    </source>
</evidence>
<evidence type="ECO:0000313" key="1">
    <source>
        <dbReference type="EMBL" id="KAJ8104906.1"/>
    </source>
</evidence>
<sequence length="623" mass="65500">MQVNSTVPITAEVFKARGVYNPKRLFGVTTLDVVRASRFISQLKNTDPASENITVVGGHSGATIVPLLSQSGYNLSGEQLDSYVNRVQFGGDEVVKAKDGAGSATLSMAMAGARFTESLLKAAQGQKNVIEPTFVDSPLYKDQGVEYFASNVELGPNGVEKIHPVGKVTEYEQKLLDACLADLKGNINKGVKFASENPQYLPRARPAFLHGRALPGRCYVPAIVYYYAHTILPFPILCRPILPSSPAPSRPSSPIQARPGQSYIQALSGIYSHRVVITCVNIARKEGPSKRGKEGREEKTRKGVEGVSSIVLRVWVTAYLRRDGAVVHKILGEDLDDFELLVVGEAGDGGLDDAADGGVVGGDEAAVVEKRDRAHDELAVEAVRHAAVAGDRVAKVLNLEGVGDGEVGGEAFGNKGDGVGLRGEDGVGVAFEAGEDVGAQVVDGADEVLVLAQEVRGQHAPDDGEEPGAQEALPGLLGGDLDQLVAAKGDAAEVGEDVVGDDHGDGQDEPDEALEDVVDDKVGLADDEEEGHVGPGELGELELHKGDEAVVGGQGQQDAVDQQDVLEVVDDALAVQEVHGGAEEVPVQRLGEAQAAGLAGDVGDRNDLLEADDLHGASMWRAR</sequence>
<dbReference type="Proteomes" id="UP001153331">
    <property type="component" value="Unassembled WGS sequence"/>
</dbReference>
<keyword evidence="2" id="KW-1185">Reference proteome</keyword>
<dbReference type="EMBL" id="JAPHNI010001745">
    <property type="protein sequence ID" value="KAJ8104906.1"/>
    <property type="molecule type" value="Genomic_DNA"/>
</dbReference>
<reference evidence="1" key="1">
    <citation type="submission" date="2022-11" db="EMBL/GenBank/DDBJ databases">
        <title>Genome Sequence of Boeremia exigua.</title>
        <authorList>
            <person name="Buettner E."/>
        </authorList>
    </citation>
    <scope>NUCLEOTIDE SEQUENCE</scope>
    <source>
        <strain evidence="1">CU02</strain>
    </source>
</reference>
<protein>
    <submittedName>
        <fullName evidence="1">Uncharacterized protein</fullName>
    </submittedName>
</protein>
<name>A0ACC2HPL2_9PLEO</name>
<gene>
    <name evidence="1" type="ORF">OPT61_g10502</name>
</gene>
<accession>A0ACC2HPL2</accession>
<comment type="caution">
    <text evidence="1">The sequence shown here is derived from an EMBL/GenBank/DDBJ whole genome shotgun (WGS) entry which is preliminary data.</text>
</comment>
<proteinExistence type="predicted"/>
<organism evidence="1 2">
    <name type="scientific">Boeremia exigua</name>
    <dbReference type="NCBI Taxonomy" id="749465"/>
    <lineage>
        <taxon>Eukaryota</taxon>
        <taxon>Fungi</taxon>
        <taxon>Dikarya</taxon>
        <taxon>Ascomycota</taxon>
        <taxon>Pezizomycotina</taxon>
        <taxon>Dothideomycetes</taxon>
        <taxon>Pleosporomycetidae</taxon>
        <taxon>Pleosporales</taxon>
        <taxon>Pleosporineae</taxon>
        <taxon>Didymellaceae</taxon>
        <taxon>Boeremia</taxon>
    </lineage>
</organism>